<evidence type="ECO:0000256" key="4">
    <source>
        <dbReference type="ARBA" id="ARBA00022759"/>
    </source>
</evidence>
<dbReference type="EMBL" id="LR131946">
    <property type="protein sequence ID" value="VDY02979.1"/>
    <property type="molecule type" value="Genomic_DNA"/>
</dbReference>
<dbReference type="InterPro" id="IPR011335">
    <property type="entry name" value="Restrct_endonuc-II-like"/>
</dbReference>
<evidence type="ECO:0000256" key="7">
    <source>
        <dbReference type="ARBA" id="ARBA00023200"/>
    </source>
</evidence>
<accession>A0A0A7CGI7</accession>
<dbReference type="GO" id="GO:0004527">
    <property type="term" value="F:exonuclease activity"/>
    <property type="evidence" value="ECO:0007669"/>
    <property type="project" value="UniProtKB-KW"/>
</dbReference>
<dbReference type="PRINTS" id="PR00924">
    <property type="entry name" value="ALKEXNUCLASE"/>
</dbReference>
<keyword evidence="6" id="KW-0269">Exonuclease</keyword>
<name>A0A0A7CGI7_HCMV</name>
<reference evidence="8" key="1">
    <citation type="submission" date="2018-12" db="EMBL/GenBank/DDBJ databases">
        <authorList>
            <person name="Camiolo S."/>
        </authorList>
    </citation>
    <scope>NUCLEOTIDE SEQUENCE</scope>
    <source>
        <strain evidence="8">PAT_K_49</strain>
    </source>
</reference>
<keyword evidence="1" id="KW-1048">Host nucleus</keyword>
<evidence type="ECO:0000256" key="3">
    <source>
        <dbReference type="ARBA" id="ARBA00022722"/>
    </source>
</evidence>
<keyword evidence="5" id="KW-0378">Hydrolase</keyword>
<dbReference type="GO" id="GO:0004519">
    <property type="term" value="F:endonuclease activity"/>
    <property type="evidence" value="ECO:0007669"/>
    <property type="project" value="UniProtKB-KW"/>
</dbReference>
<organismHost>
    <name type="scientific">Homo sapiens</name>
    <name type="common">Human</name>
    <dbReference type="NCBI Taxonomy" id="9606"/>
</organismHost>
<dbReference type="Pfam" id="PF01771">
    <property type="entry name" value="Viral_alk_exo"/>
    <property type="match status" value="1"/>
</dbReference>
<keyword evidence="2" id="KW-0945">Host-virus interaction</keyword>
<evidence type="ECO:0000256" key="1">
    <source>
        <dbReference type="ARBA" id="ARBA00022562"/>
    </source>
</evidence>
<dbReference type="HAMAP" id="MF_04009">
    <property type="entry name" value="HSV_AN"/>
    <property type="match status" value="1"/>
</dbReference>
<dbReference type="GO" id="GO:0003677">
    <property type="term" value="F:DNA binding"/>
    <property type="evidence" value="ECO:0007669"/>
    <property type="project" value="InterPro"/>
</dbReference>
<evidence type="ECO:0000256" key="6">
    <source>
        <dbReference type="ARBA" id="ARBA00022839"/>
    </source>
</evidence>
<evidence type="ECO:0000313" key="8">
    <source>
        <dbReference type="EMBL" id="VDY02979.1"/>
    </source>
</evidence>
<evidence type="ECO:0000256" key="2">
    <source>
        <dbReference type="ARBA" id="ARBA00022581"/>
    </source>
</evidence>
<dbReference type="InterPro" id="IPR001616">
    <property type="entry name" value="Herpes_alk_exo"/>
</dbReference>
<keyword evidence="3" id="KW-0540">Nuclease</keyword>
<keyword evidence="4" id="KW-0255">Endonuclease</keyword>
<protein>
    <submittedName>
        <fullName evidence="8">Deoxyribonuclease</fullName>
    </submittedName>
</protein>
<evidence type="ECO:0000256" key="5">
    <source>
        <dbReference type="ARBA" id="ARBA00022801"/>
    </source>
</evidence>
<keyword evidence="7" id="KW-1035">Host cytoplasm</keyword>
<gene>
    <name evidence="8" type="primary">UL98</name>
</gene>
<proteinExistence type="inferred from homology"/>
<sequence length="584" mass="65274">MWGVSSLDYDDDEELTRLLAVWDDEPLSLFLMNTFLLHQEGFRNLPFTVLRLSYAYRIFAKMLRAHGTPVAEDFMTRVAALARDEGLRDILGQRHAAEASRAEIAEALERVAERCDDRHGGSDDYVWLSRLLDLAPNYRQVELFQLLEKESRGQSRNSVWHLLRMDTVSATKFYEAFVSGCLPGAAAADGSGGGGSHYTGSRAGVSPGIQFGIKHEGLVKTLVECYVMHGREPVRDGLGLLIDPTSGLLGASMDLCFGVLKQGSGRTLLVEPCARVYEIKCRYKYLRKKEDPFVQNVLRRHDAAAVASLLQSHPVPGVEFRGERETPSAREFLLSHDAALFRATLKRARPLKPPEPLREYLADLLYLNKAECSEVIVFDAKHLSDDNSDGDATTTINASLGLAAGDAAGGGADHHLRGSPGDSPPPIPFEDENTPELLGRLNVYEVARFSLPAFVNPRHQYYFQMLIQQYVLSQYYIKKHPDPERIDFRDLPTVYLVSAIFREREESELGCELLAGGRVFHCDHIPLLLIVTPVVFDPQFTRHAVSTVLDRWSRDLSRKTNLPIWVPNSANEYVVSSVPRPVSP</sequence>
<dbReference type="InterPro" id="IPR034720">
    <property type="entry name" value="Viral_alk_exo"/>
</dbReference>
<dbReference type="SUPFAM" id="SSF52980">
    <property type="entry name" value="Restriction endonuclease-like"/>
    <property type="match status" value="1"/>
</dbReference>
<organism evidence="8">
    <name type="scientific">Human cytomegalovirus</name>
    <name type="common">HHV-5</name>
    <name type="synonym">Human herpesvirus 5</name>
    <dbReference type="NCBI Taxonomy" id="10359"/>
    <lineage>
        <taxon>Viruses</taxon>
        <taxon>Duplodnaviria</taxon>
        <taxon>Heunggongvirae</taxon>
        <taxon>Peploviricota</taxon>
        <taxon>Herviviricetes</taxon>
        <taxon>Herpesvirales</taxon>
        <taxon>Orthoherpesviridae</taxon>
        <taxon>Betaherpesvirinae</taxon>
        <taxon>Cytomegalovirus</taxon>
        <taxon>Cytomegalovirus humanbeta5</taxon>
    </lineage>
</organism>